<dbReference type="InterPro" id="IPR013783">
    <property type="entry name" value="Ig-like_fold"/>
</dbReference>
<dbReference type="Proteomes" id="UP001174208">
    <property type="component" value="Unassembled WGS sequence"/>
</dbReference>
<name>A0ABT8KB87_9MICO</name>
<organism evidence="1 2">
    <name type="scientific">Leifsonia williamsii</name>
    <dbReference type="NCBI Taxonomy" id="3035919"/>
    <lineage>
        <taxon>Bacteria</taxon>
        <taxon>Bacillati</taxon>
        <taxon>Actinomycetota</taxon>
        <taxon>Actinomycetes</taxon>
        <taxon>Micrococcales</taxon>
        <taxon>Microbacteriaceae</taxon>
        <taxon>Leifsonia</taxon>
    </lineage>
</organism>
<dbReference type="EMBL" id="JAROCF010000001">
    <property type="protein sequence ID" value="MDN4614721.1"/>
    <property type="molecule type" value="Genomic_DNA"/>
</dbReference>
<comment type="caution">
    <text evidence="1">The sequence shown here is derived from an EMBL/GenBank/DDBJ whole genome shotgun (WGS) entry which is preliminary data.</text>
</comment>
<gene>
    <name evidence="1" type="ORF">P5G50_09670</name>
</gene>
<reference evidence="1" key="1">
    <citation type="submission" date="2023-06" db="EMBL/GenBank/DDBJ databases">
        <title>MT1 and MT2 Draft Genomes of Novel Species.</title>
        <authorList>
            <person name="Venkateswaran K."/>
        </authorList>
    </citation>
    <scope>NUCLEOTIDE SEQUENCE</scope>
    <source>
        <strain evidence="1">F6_8S_P_1B</strain>
    </source>
</reference>
<dbReference type="SUPFAM" id="SSF117074">
    <property type="entry name" value="Hypothetical protein PA1324"/>
    <property type="match status" value="1"/>
</dbReference>
<evidence type="ECO:0000313" key="2">
    <source>
        <dbReference type="Proteomes" id="UP001174208"/>
    </source>
</evidence>
<keyword evidence="2" id="KW-1185">Reference proteome</keyword>
<evidence type="ECO:0000313" key="1">
    <source>
        <dbReference type="EMBL" id="MDN4614721.1"/>
    </source>
</evidence>
<accession>A0ABT8KB87</accession>
<dbReference type="InterPro" id="IPR001695">
    <property type="entry name" value="Lysyl_oxidase"/>
</dbReference>
<protein>
    <submittedName>
        <fullName evidence="1">Lysyl oxidase family protein</fullName>
    </submittedName>
</protein>
<proteinExistence type="predicted"/>
<dbReference type="Pfam" id="PF01186">
    <property type="entry name" value="Lysyl_oxidase"/>
    <property type="match status" value="1"/>
</dbReference>
<dbReference type="Gene3D" id="2.60.40.10">
    <property type="entry name" value="Immunoglobulins"/>
    <property type="match status" value="1"/>
</dbReference>
<sequence length="381" mass="41574">MMRRQKVRLLLAGAVVLSIAGPIAGIQVVQALQVYETPVVSKPDPGGVAGFAFADRNGNGRHDSDEPALDGWKVSVYSTGTLPLETTKADANGVFRFSEIDNITPGHPEVRLHVTPVMEGRAALPEGASSSRLEQSFTARLGSTVELPVASYRLCPELKGCPGVRLPDLRPLLDATGYDEKLYPPPTATFVDTAEKPGRVLLRFASSNANLGGLLHLMAEPVKPLADGRAVQQRVYGDGAVYVAEAGTFAYHPTHRHFHFGDFETYELVADDRKTVLRSGEKVSFCLTDILPAEGAGETPKRDDGELFLNLPPLECGEHEQGINAGWSDYYGPRLPDQWIDVTGLPSGRYWVRITVNPQHRILESDYTNNVAEFPVDYRAP</sequence>
<dbReference type="RefSeq" id="WP_301210665.1">
    <property type="nucleotide sequence ID" value="NZ_JAROCF010000001.1"/>
</dbReference>